<feature type="transmembrane region" description="Helical" evidence="6">
    <location>
        <begin position="12"/>
        <end position="29"/>
    </location>
</feature>
<gene>
    <name evidence="8" type="ORF">AWH69_07225</name>
</gene>
<dbReference type="PANTHER" id="PTHR35007">
    <property type="entry name" value="INTEGRAL MEMBRANE PROTEIN-RELATED"/>
    <property type="match status" value="1"/>
</dbReference>
<keyword evidence="5 6" id="KW-0472">Membrane</keyword>
<feature type="transmembrane region" description="Helical" evidence="6">
    <location>
        <begin position="287"/>
        <end position="310"/>
    </location>
</feature>
<evidence type="ECO:0000256" key="3">
    <source>
        <dbReference type="ARBA" id="ARBA00022692"/>
    </source>
</evidence>
<evidence type="ECO:0000256" key="2">
    <source>
        <dbReference type="ARBA" id="ARBA00022475"/>
    </source>
</evidence>
<evidence type="ECO:0000256" key="5">
    <source>
        <dbReference type="ARBA" id="ARBA00023136"/>
    </source>
</evidence>
<dbReference type="EMBL" id="LQZG01000002">
    <property type="protein sequence ID" value="OAB87821.1"/>
    <property type="molecule type" value="Genomic_DNA"/>
</dbReference>
<keyword evidence="3 6" id="KW-0812">Transmembrane</keyword>
<feature type="transmembrane region" description="Helical" evidence="6">
    <location>
        <begin position="115"/>
        <end position="134"/>
    </location>
</feature>
<evidence type="ECO:0000259" key="7">
    <source>
        <dbReference type="Pfam" id="PF00482"/>
    </source>
</evidence>
<evidence type="ECO:0000256" key="4">
    <source>
        <dbReference type="ARBA" id="ARBA00022989"/>
    </source>
</evidence>
<comment type="subcellular location">
    <subcellularLocation>
        <location evidence="1">Cell membrane</location>
        <topology evidence="1">Multi-pass membrane protein</topology>
    </subcellularLocation>
</comment>
<organism evidence="8 9">
    <name type="scientific">Janibacter melonis</name>
    <dbReference type="NCBI Taxonomy" id="262209"/>
    <lineage>
        <taxon>Bacteria</taxon>
        <taxon>Bacillati</taxon>
        <taxon>Actinomycetota</taxon>
        <taxon>Actinomycetes</taxon>
        <taxon>Micrococcales</taxon>
        <taxon>Intrasporangiaceae</taxon>
        <taxon>Janibacter</taxon>
    </lineage>
</organism>
<dbReference type="InterPro" id="IPR018076">
    <property type="entry name" value="T2SS_GspF_dom"/>
</dbReference>
<proteinExistence type="predicted"/>
<protein>
    <submittedName>
        <fullName evidence="8">Pilus assembly protein TadB</fullName>
    </submittedName>
</protein>
<dbReference type="AlphaFoldDB" id="A0A176QDP2"/>
<dbReference type="Pfam" id="PF00482">
    <property type="entry name" value="T2SSF"/>
    <property type="match status" value="1"/>
</dbReference>
<dbReference type="GO" id="GO:0005886">
    <property type="term" value="C:plasma membrane"/>
    <property type="evidence" value="ECO:0007669"/>
    <property type="project" value="UniProtKB-SubCell"/>
</dbReference>
<evidence type="ECO:0000313" key="8">
    <source>
        <dbReference type="EMBL" id="OAB87821.1"/>
    </source>
</evidence>
<reference evidence="8 9" key="1">
    <citation type="submission" date="2016-01" db="EMBL/GenBank/DDBJ databases">
        <title>Janibacter melonis strain CD11_4 genome sequencing and assembly.</title>
        <authorList>
            <person name="Nair G.R."/>
            <person name="Kaur G."/>
            <person name="Chander A.M."/>
            <person name="Mayilraj S."/>
        </authorList>
    </citation>
    <scope>NUCLEOTIDE SEQUENCE [LARGE SCALE GENOMIC DNA]</scope>
    <source>
        <strain evidence="8 9">CD11-4</strain>
    </source>
</reference>
<dbReference type="Proteomes" id="UP000076976">
    <property type="component" value="Unassembled WGS sequence"/>
</dbReference>
<feature type="domain" description="Type II secretion system protein GspF" evidence="7">
    <location>
        <begin position="182"/>
        <end position="305"/>
    </location>
</feature>
<evidence type="ECO:0000256" key="6">
    <source>
        <dbReference type="SAM" id="Phobius"/>
    </source>
</evidence>
<feature type="transmembrane region" description="Helical" evidence="6">
    <location>
        <begin position="140"/>
        <end position="157"/>
    </location>
</feature>
<evidence type="ECO:0000313" key="9">
    <source>
        <dbReference type="Proteomes" id="UP000076976"/>
    </source>
</evidence>
<keyword evidence="2" id="KW-1003">Cell membrane</keyword>
<dbReference type="RefSeq" id="WP_068273583.1">
    <property type="nucleotide sequence ID" value="NZ_LQZG01000002.1"/>
</dbReference>
<keyword evidence="9" id="KW-1185">Reference proteome</keyword>
<keyword evidence="4 6" id="KW-1133">Transmembrane helix</keyword>
<comment type="caution">
    <text evidence="8">The sequence shown here is derived from an EMBL/GenBank/DDBJ whole genome shotgun (WGS) entry which is preliminary data.</text>
</comment>
<dbReference type="STRING" id="262209.AWH69_07225"/>
<accession>A0A176QDP2</accession>
<sequence>MSELLHDVGLGRSGALLGLVFALGVLLVHQGLPRHRRATLDDRIAPYLRDTPRPSRLLVPKGVGVTGAIPALLRPLLVSAAGRVERVVGGNASVRRRLLRAGREPDTDQFRAEQVLTGVVFAVGGGALGVLSVAARGSSWVVLVALVGLGFCVGVLARDTMLTRAATRREQRMLTEFPTVAELLALAVGAGEGAVGALERVGRMSHGELADELRTCLADARAGANLPQALQGLADRTGLTSLARFVDGIVIAVERGTPLADVLRAQAQDVREEGRRQLMEEGGKKEIAMMVPVVFLVLPITILFAIFPGIEFFRFEM</sequence>
<dbReference type="PANTHER" id="PTHR35007:SF4">
    <property type="entry name" value="CONSERVED TRANSMEMBRANE PROTEIN-RELATED"/>
    <property type="match status" value="1"/>
</dbReference>
<evidence type="ECO:0000256" key="1">
    <source>
        <dbReference type="ARBA" id="ARBA00004651"/>
    </source>
</evidence>
<name>A0A176QDP2_9MICO</name>